<reference evidence="3 4" key="1">
    <citation type="submission" date="2011-02" db="EMBL/GenBank/DDBJ databases">
        <title>The Genome Sequence of Sphaeroforma arctica JP610.</title>
        <authorList>
            <consortium name="The Broad Institute Genome Sequencing Platform"/>
            <person name="Russ C."/>
            <person name="Cuomo C."/>
            <person name="Young S.K."/>
            <person name="Zeng Q."/>
            <person name="Gargeya S."/>
            <person name="Alvarado L."/>
            <person name="Berlin A."/>
            <person name="Chapman S.B."/>
            <person name="Chen Z."/>
            <person name="Freedman E."/>
            <person name="Gellesch M."/>
            <person name="Goldberg J."/>
            <person name="Griggs A."/>
            <person name="Gujja S."/>
            <person name="Heilman E."/>
            <person name="Heiman D."/>
            <person name="Howarth C."/>
            <person name="Mehta T."/>
            <person name="Neiman D."/>
            <person name="Pearson M."/>
            <person name="Roberts A."/>
            <person name="Saif S."/>
            <person name="Shea T."/>
            <person name="Shenoy N."/>
            <person name="Sisk P."/>
            <person name="Stolte C."/>
            <person name="Sykes S."/>
            <person name="White J."/>
            <person name="Yandava C."/>
            <person name="Burger G."/>
            <person name="Gray M.W."/>
            <person name="Holland P.W.H."/>
            <person name="King N."/>
            <person name="Lang F.B.F."/>
            <person name="Roger A.J."/>
            <person name="Ruiz-Trillo I."/>
            <person name="Haas B."/>
            <person name="Nusbaum C."/>
            <person name="Birren B."/>
        </authorList>
    </citation>
    <scope>NUCLEOTIDE SEQUENCE [LARGE SCALE GENOMIC DNA]</scope>
    <source>
        <strain evidence="3 4">JP610</strain>
    </source>
</reference>
<keyword evidence="4" id="KW-1185">Reference proteome</keyword>
<proteinExistence type="predicted"/>
<evidence type="ECO:0000256" key="2">
    <source>
        <dbReference type="SAM" id="MobiDB-lite"/>
    </source>
</evidence>
<dbReference type="PROSITE" id="PS50330">
    <property type="entry name" value="UIM"/>
    <property type="match status" value="1"/>
</dbReference>
<organism evidence="3 4">
    <name type="scientific">Sphaeroforma arctica JP610</name>
    <dbReference type="NCBI Taxonomy" id="667725"/>
    <lineage>
        <taxon>Eukaryota</taxon>
        <taxon>Ichthyosporea</taxon>
        <taxon>Ichthyophonida</taxon>
        <taxon>Sphaeroforma</taxon>
    </lineage>
</organism>
<protein>
    <submittedName>
        <fullName evidence="3">Uncharacterized protein</fullName>
    </submittedName>
</protein>
<dbReference type="RefSeq" id="XP_014153384.1">
    <property type="nucleotide sequence ID" value="XM_014297909.1"/>
</dbReference>
<dbReference type="AlphaFoldDB" id="A0A0L0FRN1"/>
<evidence type="ECO:0000313" key="3">
    <source>
        <dbReference type="EMBL" id="KNC79482.1"/>
    </source>
</evidence>
<gene>
    <name evidence="3" type="ORF">SARC_08127</name>
</gene>
<dbReference type="InterPro" id="IPR003903">
    <property type="entry name" value="UIM_dom"/>
</dbReference>
<dbReference type="GeneID" id="25908631"/>
<accession>A0A0L0FRN1</accession>
<dbReference type="EMBL" id="KQ242297">
    <property type="protein sequence ID" value="KNC79482.1"/>
    <property type="molecule type" value="Genomic_DNA"/>
</dbReference>
<dbReference type="Proteomes" id="UP000054560">
    <property type="component" value="Unassembled WGS sequence"/>
</dbReference>
<sequence>MQRLGQEDSAIQELRNQIGNQAGNMQVLKGEYDRITGGVSGLQERHKNLSGEVEANIREMQTMAAMTNEINSQIADLKKQLVEEELAVEKDVKKLEASGNTTNLPFGVGIRSTVAHSISSAPTYVREDPAIKPPKPLKEMTEQEQVDWAMKMTEKEMTPEEREEAELRQALEASLRD</sequence>
<feature type="region of interest" description="Disordered" evidence="2">
    <location>
        <begin position="154"/>
        <end position="177"/>
    </location>
</feature>
<evidence type="ECO:0000256" key="1">
    <source>
        <dbReference type="SAM" id="Coils"/>
    </source>
</evidence>
<feature type="coiled-coil region" evidence="1">
    <location>
        <begin position="67"/>
        <end position="98"/>
    </location>
</feature>
<name>A0A0L0FRN1_9EUKA</name>
<evidence type="ECO:0000313" key="4">
    <source>
        <dbReference type="Proteomes" id="UP000054560"/>
    </source>
</evidence>
<keyword evidence="1" id="KW-0175">Coiled coil</keyword>